<dbReference type="PANTHER" id="PTHR46621:SF1">
    <property type="entry name" value="SNRNA-ACTIVATING PROTEIN COMPLEX SUBUNIT 4"/>
    <property type="match status" value="1"/>
</dbReference>
<evidence type="ECO:0000256" key="4">
    <source>
        <dbReference type="ARBA" id="ARBA00023125"/>
    </source>
</evidence>
<dbReference type="GO" id="GO:0019185">
    <property type="term" value="C:snRNA-activating protein complex"/>
    <property type="evidence" value="ECO:0007669"/>
    <property type="project" value="TreeGrafter"/>
</dbReference>
<feature type="compositionally biased region" description="Basic residues" evidence="10">
    <location>
        <begin position="551"/>
        <end position="563"/>
    </location>
</feature>
<feature type="region of interest" description="Disordered" evidence="10">
    <location>
        <begin position="38"/>
        <end position="58"/>
    </location>
</feature>
<evidence type="ECO:0000256" key="8">
    <source>
        <dbReference type="ARBA" id="ARBA00071222"/>
    </source>
</evidence>
<dbReference type="Proteomes" id="UP001044222">
    <property type="component" value="Chromosome 10"/>
</dbReference>
<protein>
    <recommendedName>
        <fullName evidence="8">snRNA-activating protein complex subunit 4</fullName>
    </recommendedName>
    <alternativeName>
        <fullName evidence="9">snRNA-activating protein complex 190 kDa subunit</fullName>
    </alternativeName>
</protein>
<feature type="region of interest" description="Disordered" evidence="10">
    <location>
        <begin position="860"/>
        <end position="883"/>
    </location>
</feature>
<dbReference type="GO" id="GO:0001006">
    <property type="term" value="F:RNA polymerase III type 3 promoter sequence-specific DNA binding"/>
    <property type="evidence" value="ECO:0007669"/>
    <property type="project" value="TreeGrafter"/>
</dbReference>
<keyword evidence="6" id="KW-0539">Nucleus</keyword>
<evidence type="ECO:0000256" key="9">
    <source>
        <dbReference type="ARBA" id="ARBA00079701"/>
    </source>
</evidence>
<keyword evidence="5" id="KW-0804">Transcription</keyword>
<dbReference type="FunFam" id="1.10.10.60:FF:000314">
    <property type="entry name" value="Small nuclear RNA-activating complex, polypeptide 4"/>
    <property type="match status" value="1"/>
</dbReference>
<dbReference type="Pfam" id="PF00249">
    <property type="entry name" value="Myb_DNA-binding"/>
    <property type="match status" value="2"/>
</dbReference>
<dbReference type="InterPro" id="IPR009057">
    <property type="entry name" value="Homeodomain-like_sf"/>
</dbReference>
<sequence length="1438" mass="161204">MASCNLLAQRSKIQRQIETLERLVDTNNFCDNIHIASSDSCHSNDEGSEDSEQEPVSMENLAVKRKQIQREIKELELSLSQDTPGLDIEILSADDENDTESIMETSGEDSDEVFSLPPNVETCLQMNLVYQDVLEEKLTELERLLVENKEQQKEVMVQVSGPAPQATTSGLPPLKVFLGNFMKPYFKDKVTGLGPPANSETRDKMNMGTRSYDEMKIRRWEGWQKTLLLSSVVSDTMKRLLQPKLSKLEYLNEKMAKAEKSEDMEEQILQKQINQIEREIDDISSMSEEQLMGSRHDDHDWEKISNIDFEGTRSAEDIRRFWGNYLHPSVNKSSWKEDEIEKLKNIVENRNYCKWDQIAQELGTNRTAFMCLQTHQRYIHKGFKKKVWTKEEDQVLRELVEKMRIGNFIPYTQISYFMEGREAAQLVYRWTQVLDPTVRKGPWTKEEDEMLLKAVTKYGVRDWWKIRNEVPGRTDAQCRERYLDCLSEDVKKGRWSPEEEAMLINLVRKYGAGRWSKIASEMPNRIDSQCLQKWKIMTGYPAKKRIKKHLPKKTENKRKKLERMKREEEEDTMTSSEEEVVCITSDDELTKDESDLEIDVREEYILPTMEKWIPKTSDSFPHLSLCAGQSVWSNLTDKKTSLSQATLGRPCSVNSLPTLVSPEVRYTILDRIGHPVNTNMRVASPGQQLQEDQHCENDMIKVSLSEVRNLLRWNGGSQMKRRCRLSRWTPRKNNEKSKKGTVRNQGIGVSCEGQSSVAHPAWNTRISVASHVCSTYCTTLNDELLHAITPWMGNLILPLACKKDERCKVDVTREKTKTTGLTSTPVFSLFLKILFIDAEGCKKVIEARTRAEICIPHQQAVTPPPKISPPPPKISASSAPSRKRTVIQMLDEKHKQEYGKKKEDQKQSSLIMMIPQPLVITQPLLQGIEPPVAPTSSAPDKPAIAKGMETYSIYKTIQSQKRTRKPAEKAKVLLAGSKVNLPKKLQNHKKACLQNSCLKDGKKISQVPLCPQPPITWIVTPNGLLPVSGLGIPVSTQAPPAEMKSVSSNVSCFRRLKPIAIKSNNSLTFSINGAPGAEVPPDVLHVCPSVCIPADLPTSSFGERIALNLAPTTSTSTDTLVGRVTCPNNSVSSLSSVSVPHCNSVCAQLPVHFLAAEPVSTIMPVPASVNAGRSVANPTYTVAEVSSLTPLLTYSQGLPILQVCQPQTSQIIATTFVNPVMPPAKITSLPQQQVFSRLKPNDSPLKLATKPALPKSPKPEHILSFDPGLVSAEETSHVTEWMKGVGGIRLTRLDATLPYLPPFVSNLTTLTTLLKCKPDLERCALPLVSPNGESSRVEAPEKGIRRLVAERLSSNQAYLLLKARFLSCFSLPAFLATVYPHENANSVMFTPAKYSKCEESVSLVEDADPGGGEGMHKDRLLRTDGKGTVADEFSGIAT</sequence>
<dbReference type="InterPro" id="IPR017930">
    <property type="entry name" value="Myb_dom"/>
</dbReference>
<comment type="function">
    <text evidence="7">Part of the SNAPc complex required for the transcription of both RNA polymerase II and III small-nuclear RNA genes. Binds to the proximal sequence element (PSE), a non-TATA-box basal promoter element common to these 2 types of genes. Recruits TBP and BRF2 to the U6 snRNA TATA box.</text>
</comment>
<dbReference type="GO" id="GO:0042796">
    <property type="term" value="P:snRNA transcription by RNA polymerase III"/>
    <property type="evidence" value="ECO:0007669"/>
    <property type="project" value="TreeGrafter"/>
</dbReference>
<dbReference type="InterPro" id="IPR051575">
    <property type="entry name" value="Myb-like_DNA-bd"/>
</dbReference>
<feature type="region of interest" description="Disordered" evidence="10">
    <location>
        <begin position="551"/>
        <end position="579"/>
    </location>
</feature>
<keyword evidence="15" id="KW-1185">Reference proteome</keyword>
<feature type="domain" description="Myb-like" evidence="11">
    <location>
        <begin position="327"/>
        <end position="379"/>
    </location>
</feature>
<evidence type="ECO:0000256" key="2">
    <source>
        <dbReference type="ARBA" id="ARBA00022737"/>
    </source>
</evidence>
<feature type="domain" description="HTH myb-type" evidence="13">
    <location>
        <begin position="435"/>
        <end position="490"/>
    </location>
</feature>
<organism evidence="14 15">
    <name type="scientific">Anguilla anguilla</name>
    <name type="common">European freshwater eel</name>
    <name type="synonym">Muraena anguilla</name>
    <dbReference type="NCBI Taxonomy" id="7936"/>
    <lineage>
        <taxon>Eukaryota</taxon>
        <taxon>Metazoa</taxon>
        <taxon>Chordata</taxon>
        <taxon>Craniata</taxon>
        <taxon>Vertebrata</taxon>
        <taxon>Euteleostomi</taxon>
        <taxon>Actinopterygii</taxon>
        <taxon>Neopterygii</taxon>
        <taxon>Teleostei</taxon>
        <taxon>Anguilliformes</taxon>
        <taxon>Anguillidae</taxon>
        <taxon>Anguilla</taxon>
    </lineage>
</organism>
<dbReference type="PROSITE" id="PS50090">
    <property type="entry name" value="MYB_LIKE"/>
    <property type="match status" value="4"/>
</dbReference>
<dbReference type="OrthoDB" id="2143914at2759"/>
<dbReference type="InterPro" id="IPR001005">
    <property type="entry name" value="SANT/Myb"/>
</dbReference>
<name>A0A9D3RS76_ANGAN</name>
<dbReference type="GO" id="GO:0042795">
    <property type="term" value="P:snRNA transcription by RNA polymerase II"/>
    <property type="evidence" value="ECO:0007669"/>
    <property type="project" value="TreeGrafter"/>
</dbReference>
<feature type="domain" description="SANT" evidence="12">
    <location>
        <begin position="438"/>
        <end position="490"/>
    </location>
</feature>
<keyword evidence="2" id="KW-0677">Repeat</keyword>
<keyword evidence="4" id="KW-0238">DNA-binding</keyword>
<evidence type="ECO:0000256" key="10">
    <source>
        <dbReference type="SAM" id="MobiDB-lite"/>
    </source>
</evidence>
<evidence type="ECO:0000256" key="6">
    <source>
        <dbReference type="ARBA" id="ARBA00023242"/>
    </source>
</evidence>
<dbReference type="OMA" id="CACIERT"/>
<dbReference type="Gene3D" id="1.10.10.60">
    <property type="entry name" value="Homeodomain-like"/>
    <property type="match status" value="4"/>
</dbReference>
<evidence type="ECO:0000256" key="5">
    <source>
        <dbReference type="ARBA" id="ARBA00023163"/>
    </source>
</evidence>
<evidence type="ECO:0000256" key="7">
    <source>
        <dbReference type="ARBA" id="ARBA00025193"/>
    </source>
</evidence>
<evidence type="ECO:0000259" key="13">
    <source>
        <dbReference type="PROSITE" id="PS51294"/>
    </source>
</evidence>
<dbReference type="PROSITE" id="PS51294">
    <property type="entry name" value="HTH_MYB"/>
    <property type="match status" value="3"/>
</dbReference>
<dbReference type="InterPro" id="IPR017884">
    <property type="entry name" value="SANT_dom"/>
</dbReference>
<evidence type="ECO:0000259" key="12">
    <source>
        <dbReference type="PROSITE" id="PS51293"/>
    </source>
</evidence>
<dbReference type="FunFam" id="1.10.10.60:FF:000016">
    <property type="entry name" value="Transcriptional activator Myb isoform A"/>
    <property type="match status" value="1"/>
</dbReference>
<dbReference type="PROSITE" id="PS51293">
    <property type="entry name" value="SANT"/>
    <property type="match status" value="1"/>
</dbReference>
<evidence type="ECO:0000259" key="11">
    <source>
        <dbReference type="PROSITE" id="PS50090"/>
    </source>
</evidence>
<gene>
    <name evidence="14" type="ORF">ANANG_G00193880</name>
</gene>
<dbReference type="EMBL" id="JAFIRN010000010">
    <property type="protein sequence ID" value="KAG5840915.1"/>
    <property type="molecule type" value="Genomic_DNA"/>
</dbReference>
<feature type="domain" description="HTH myb-type" evidence="13">
    <location>
        <begin position="491"/>
        <end position="546"/>
    </location>
</feature>
<feature type="domain" description="Myb-like" evidence="11">
    <location>
        <begin position="487"/>
        <end position="538"/>
    </location>
</feature>
<feature type="domain" description="Myb-like" evidence="11">
    <location>
        <begin position="380"/>
        <end position="434"/>
    </location>
</feature>
<proteinExistence type="predicted"/>
<evidence type="ECO:0000256" key="3">
    <source>
        <dbReference type="ARBA" id="ARBA00023015"/>
    </source>
</evidence>
<feature type="compositionally biased region" description="Acidic residues" evidence="10">
    <location>
        <begin position="568"/>
        <end position="579"/>
    </location>
</feature>
<evidence type="ECO:0000256" key="1">
    <source>
        <dbReference type="ARBA" id="ARBA00022553"/>
    </source>
</evidence>
<keyword evidence="1" id="KW-0597">Phosphoprotein</keyword>
<dbReference type="PANTHER" id="PTHR46621">
    <property type="entry name" value="SNRNA-ACTIVATING PROTEIN COMPLEX SUBUNIT 4"/>
    <property type="match status" value="1"/>
</dbReference>
<feature type="compositionally biased region" description="Pro residues" evidence="10">
    <location>
        <begin position="862"/>
        <end position="873"/>
    </location>
</feature>
<dbReference type="GO" id="GO:0000978">
    <property type="term" value="F:RNA polymerase II cis-regulatory region sequence-specific DNA binding"/>
    <property type="evidence" value="ECO:0007669"/>
    <property type="project" value="TreeGrafter"/>
</dbReference>
<keyword evidence="3" id="KW-0805">Transcription regulation</keyword>
<dbReference type="SMART" id="SM00717">
    <property type="entry name" value="SANT"/>
    <property type="match status" value="5"/>
</dbReference>
<feature type="domain" description="HTH myb-type" evidence="13">
    <location>
        <begin position="380"/>
        <end position="434"/>
    </location>
</feature>
<accession>A0A9D3RS76</accession>
<feature type="domain" description="Myb-like" evidence="11">
    <location>
        <begin position="435"/>
        <end position="486"/>
    </location>
</feature>
<dbReference type="SUPFAM" id="SSF46689">
    <property type="entry name" value="Homeodomain-like"/>
    <property type="match status" value="3"/>
</dbReference>
<dbReference type="CDD" id="cd00167">
    <property type="entry name" value="SANT"/>
    <property type="match status" value="3"/>
</dbReference>
<dbReference type="FunFam" id="1.10.10.60:FF:000321">
    <property type="entry name" value="Small nuclear RNA-activating complex, polypeptide 4"/>
    <property type="match status" value="1"/>
</dbReference>
<comment type="caution">
    <text evidence="14">The sequence shown here is derived from an EMBL/GenBank/DDBJ whole genome shotgun (WGS) entry which is preliminary data.</text>
</comment>
<reference evidence="14" key="1">
    <citation type="submission" date="2021-01" db="EMBL/GenBank/DDBJ databases">
        <title>A chromosome-scale assembly of European eel, Anguilla anguilla.</title>
        <authorList>
            <person name="Henkel C."/>
            <person name="Jong-Raadsen S.A."/>
            <person name="Dufour S."/>
            <person name="Weltzien F.-A."/>
            <person name="Palstra A.P."/>
            <person name="Pelster B."/>
            <person name="Spaink H.P."/>
            <person name="Van Den Thillart G.E."/>
            <person name="Jansen H."/>
            <person name="Zahm M."/>
            <person name="Klopp C."/>
            <person name="Cedric C."/>
            <person name="Louis A."/>
            <person name="Berthelot C."/>
            <person name="Parey E."/>
            <person name="Roest Crollius H."/>
            <person name="Montfort J."/>
            <person name="Robinson-Rechavi M."/>
            <person name="Bucao C."/>
            <person name="Bouchez O."/>
            <person name="Gislard M."/>
            <person name="Lluch J."/>
            <person name="Milhes M."/>
            <person name="Lampietro C."/>
            <person name="Lopez Roques C."/>
            <person name="Donnadieu C."/>
            <person name="Braasch I."/>
            <person name="Desvignes T."/>
            <person name="Postlethwait J."/>
            <person name="Bobe J."/>
            <person name="Guiguen Y."/>
            <person name="Dirks R."/>
        </authorList>
    </citation>
    <scope>NUCLEOTIDE SEQUENCE</scope>
    <source>
        <strain evidence="14">Tag_6206</strain>
        <tissue evidence="14">Liver</tissue>
    </source>
</reference>
<evidence type="ECO:0000313" key="14">
    <source>
        <dbReference type="EMBL" id="KAG5840915.1"/>
    </source>
</evidence>
<evidence type="ECO:0000313" key="15">
    <source>
        <dbReference type="Proteomes" id="UP001044222"/>
    </source>
</evidence>